<dbReference type="EMBL" id="FXTJ01000001">
    <property type="protein sequence ID" value="SMO45437.1"/>
    <property type="molecule type" value="Genomic_DNA"/>
</dbReference>
<accession>A0A521BEA2</accession>
<name>A0A521BEA2_9ACTN</name>
<dbReference type="InterPro" id="IPR032710">
    <property type="entry name" value="NTF2-like_dom_sf"/>
</dbReference>
<dbReference type="SUPFAM" id="SSF54427">
    <property type="entry name" value="NTF2-like"/>
    <property type="match status" value="1"/>
</dbReference>
<feature type="domain" description="DUF4440" evidence="1">
    <location>
        <begin position="4"/>
        <end position="108"/>
    </location>
</feature>
<dbReference type="RefSeq" id="WP_142456911.1">
    <property type="nucleotide sequence ID" value="NZ_FXTJ01000001.1"/>
</dbReference>
<gene>
    <name evidence="2" type="ORF">SAMN06273567_101694</name>
</gene>
<evidence type="ECO:0000313" key="3">
    <source>
        <dbReference type="Proteomes" id="UP000317484"/>
    </source>
</evidence>
<sequence>MDDVREMQDRFDRAELVADRDTLRDLIAEDFLSIGPRGFVLDKPQWIARHDEFRYEQLETSEMDVRRYGDTAVVRDVQRNRATYQDHPVAVATRVGQVWVRQEERWQLVAIQFSPLAEEPPVLPGGAAR</sequence>
<organism evidence="2 3">
    <name type="scientific">Geodermatophilus aquaeductus</name>
    <dbReference type="NCBI Taxonomy" id="1564161"/>
    <lineage>
        <taxon>Bacteria</taxon>
        <taxon>Bacillati</taxon>
        <taxon>Actinomycetota</taxon>
        <taxon>Actinomycetes</taxon>
        <taxon>Geodermatophilales</taxon>
        <taxon>Geodermatophilaceae</taxon>
        <taxon>Geodermatophilus</taxon>
    </lineage>
</organism>
<dbReference type="Pfam" id="PF14534">
    <property type="entry name" value="DUF4440"/>
    <property type="match status" value="1"/>
</dbReference>
<dbReference type="Gene3D" id="3.10.450.50">
    <property type="match status" value="1"/>
</dbReference>
<dbReference type="InterPro" id="IPR027843">
    <property type="entry name" value="DUF4440"/>
</dbReference>
<dbReference type="AlphaFoldDB" id="A0A521BEA2"/>
<protein>
    <recommendedName>
        <fullName evidence="1">DUF4440 domain-containing protein</fullName>
    </recommendedName>
</protein>
<keyword evidence="3" id="KW-1185">Reference proteome</keyword>
<dbReference type="Proteomes" id="UP000317484">
    <property type="component" value="Unassembled WGS sequence"/>
</dbReference>
<evidence type="ECO:0000313" key="2">
    <source>
        <dbReference type="EMBL" id="SMO45437.1"/>
    </source>
</evidence>
<evidence type="ECO:0000259" key="1">
    <source>
        <dbReference type="Pfam" id="PF14534"/>
    </source>
</evidence>
<proteinExistence type="predicted"/>
<reference evidence="2 3" key="1">
    <citation type="submission" date="2017-05" db="EMBL/GenBank/DDBJ databases">
        <authorList>
            <person name="Varghese N."/>
            <person name="Submissions S."/>
        </authorList>
    </citation>
    <scope>NUCLEOTIDE SEQUENCE [LARGE SCALE GENOMIC DNA]</scope>
    <source>
        <strain evidence="2 3">DSM 46834</strain>
    </source>
</reference>